<evidence type="ECO:0000313" key="10">
    <source>
        <dbReference type="Proteomes" id="UP000663854"/>
    </source>
</evidence>
<dbReference type="GO" id="GO:0004553">
    <property type="term" value="F:hydrolase activity, hydrolyzing O-glycosyl compounds"/>
    <property type="evidence" value="ECO:0007669"/>
    <property type="project" value="InterPro"/>
</dbReference>
<dbReference type="PANTHER" id="PTHR43053">
    <property type="entry name" value="GLYCOSIDASE FAMILY 31"/>
    <property type="match status" value="1"/>
</dbReference>
<feature type="domain" description="Glycoside hydrolase family 31 TIM barrel" evidence="6">
    <location>
        <begin position="36"/>
        <end position="330"/>
    </location>
</feature>
<keyword evidence="3 4" id="KW-0326">Glycosidase</keyword>
<dbReference type="Gene3D" id="2.60.40.4040">
    <property type="match status" value="1"/>
</dbReference>
<evidence type="ECO:0000256" key="3">
    <source>
        <dbReference type="ARBA" id="ARBA00023295"/>
    </source>
</evidence>
<proteinExistence type="inferred from homology"/>
<dbReference type="Pfam" id="PF01055">
    <property type="entry name" value="Glyco_hydro_31_2nd"/>
    <property type="match status" value="1"/>
</dbReference>
<feature type="chain" id="PRO_5036226165" evidence="5">
    <location>
        <begin position="17"/>
        <end position="537"/>
    </location>
</feature>
<keyword evidence="2 4" id="KW-0378">Hydrolase</keyword>
<dbReference type="Pfam" id="PF21365">
    <property type="entry name" value="Glyco_hydro_31_3rd"/>
    <property type="match status" value="1"/>
</dbReference>
<dbReference type="Proteomes" id="UP000663854">
    <property type="component" value="Unassembled WGS sequence"/>
</dbReference>
<dbReference type="Gene3D" id="3.20.20.80">
    <property type="entry name" value="Glycosidases"/>
    <property type="match status" value="1"/>
</dbReference>
<evidence type="ECO:0000313" key="9">
    <source>
        <dbReference type="EMBL" id="CAF1446611.1"/>
    </source>
</evidence>
<keyword evidence="5" id="KW-0732">Signal</keyword>
<reference evidence="8" key="1">
    <citation type="submission" date="2021-02" db="EMBL/GenBank/DDBJ databases">
        <authorList>
            <person name="Nowell W R."/>
        </authorList>
    </citation>
    <scope>NUCLEOTIDE SEQUENCE</scope>
</reference>
<feature type="domain" description="Glycosyl hydrolase family 31 C-terminal" evidence="7">
    <location>
        <begin position="348"/>
        <end position="425"/>
    </location>
</feature>
<dbReference type="InterPro" id="IPR048395">
    <property type="entry name" value="Glyco_hydro_31_C"/>
</dbReference>
<dbReference type="AlphaFoldDB" id="A0A814V4J8"/>
<dbReference type="InterPro" id="IPR000322">
    <property type="entry name" value="Glyco_hydro_31_TIM"/>
</dbReference>
<evidence type="ECO:0000256" key="1">
    <source>
        <dbReference type="ARBA" id="ARBA00007806"/>
    </source>
</evidence>
<sequence>MIRIFLFFFCPLIVSTVPLPYAEWAHYHMVWLHNTHTNQVDIQAMFDSYLEHHIPVGIVNIDSRWETNFNTFIFDPEKFPNIRQMLDNIRGKGVHIVLWMTSFINIDSPNYQYAQEHGYLFNKTLKWWHGEGRLLDYFNDHAVNWWHSQIERLLDTVGPIHAFKADESDRYIEKLHDPRITWLKYRTAYYNDTFQLLRRLIGPDALIMSRPVDDNLEWSPREIVFMGWVGDEDGTYDGLKTALRYMLESGSRGYVGFGSDIGGYGTDSSAGPLGRTKELFLRWTAIGALSSFMENGGGGEHLPWKFDNETVDIYRSWVNLHYSLIPYLYTEGTKVALYQNGTLMLPCNDIECFLTHAYFLGPSVYVVPVLRDPTPKQTQHIWLPSSPTGKWISGFNASITHKARSFIFEDTSRLDRIPFYVRQGTLMPMYDLEQSQALDAYRFVLWGKITRRNQPLISSLFTRDGQEWILEFDFVRKHLITRFVHWYKSNDDQQLTTYTWQFCQYISEQPLCTSERQQLRDNSWIELKSLVYEKNLN</sequence>
<evidence type="ECO:0000313" key="11">
    <source>
        <dbReference type="Proteomes" id="UP000663870"/>
    </source>
</evidence>
<evidence type="ECO:0000256" key="2">
    <source>
        <dbReference type="ARBA" id="ARBA00022801"/>
    </source>
</evidence>
<protein>
    <submittedName>
        <fullName evidence="8">Uncharacterized protein</fullName>
    </submittedName>
</protein>
<accession>A0A814V4J8</accession>
<evidence type="ECO:0000256" key="4">
    <source>
        <dbReference type="RuleBase" id="RU361185"/>
    </source>
</evidence>
<evidence type="ECO:0000259" key="6">
    <source>
        <dbReference type="Pfam" id="PF01055"/>
    </source>
</evidence>
<gene>
    <name evidence="9" type="ORF">JXQ802_LOCUS37336</name>
    <name evidence="8" type="ORF">PYM288_LOCUS23971</name>
</gene>
<dbReference type="SUPFAM" id="SSF51445">
    <property type="entry name" value="(Trans)glycosidases"/>
    <property type="match status" value="1"/>
</dbReference>
<evidence type="ECO:0000259" key="7">
    <source>
        <dbReference type="Pfam" id="PF21365"/>
    </source>
</evidence>
<name>A0A814V4J8_9BILA</name>
<dbReference type="Proteomes" id="UP000663870">
    <property type="component" value="Unassembled WGS sequence"/>
</dbReference>
<evidence type="ECO:0000256" key="5">
    <source>
        <dbReference type="SAM" id="SignalP"/>
    </source>
</evidence>
<feature type="signal peptide" evidence="5">
    <location>
        <begin position="1"/>
        <end position="16"/>
    </location>
</feature>
<dbReference type="InterPro" id="IPR017853">
    <property type="entry name" value="GH"/>
</dbReference>
<evidence type="ECO:0000313" key="8">
    <source>
        <dbReference type="EMBL" id="CAF1184086.1"/>
    </source>
</evidence>
<dbReference type="PANTHER" id="PTHR43053:SF4">
    <property type="entry name" value="MYOGENESIS-REGULATING GLYCOSIDASE"/>
    <property type="match status" value="1"/>
</dbReference>
<keyword evidence="11" id="KW-1185">Reference proteome</keyword>
<dbReference type="InterPro" id="IPR050985">
    <property type="entry name" value="Alpha-glycosidase_related"/>
</dbReference>
<dbReference type="GO" id="GO:0005975">
    <property type="term" value="P:carbohydrate metabolic process"/>
    <property type="evidence" value="ECO:0007669"/>
    <property type="project" value="InterPro"/>
</dbReference>
<dbReference type="EMBL" id="CAJNOH010001163">
    <property type="protein sequence ID" value="CAF1184086.1"/>
    <property type="molecule type" value="Genomic_DNA"/>
</dbReference>
<dbReference type="EMBL" id="CAJNOL010001986">
    <property type="protein sequence ID" value="CAF1446611.1"/>
    <property type="molecule type" value="Genomic_DNA"/>
</dbReference>
<comment type="caution">
    <text evidence="8">The sequence shown here is derived from an EMBL/GenBank/DDBJ whole genome shotgun (WGS) entry which is preliminary data.</text>
</comment>
<comment type="similarity">
    <text evidence="1 4">Belongs to the glycosyl hydrolase 31 family.</text>
</comment>
<organism evidence="8 10">
    <name type="scientific">Rotaria sordida</name>
    <dbReference type="NCBI Taxonomy" id="392033"/>
    <lineage>
        <taxon>Eukaryota</taxon>
        <taxon>Metazoa</taxon>
        <taxon>Spiralia</taxon>
        <taxon>Gnathifera</taxon>
        <taxon>Rotifera</taxon>
        <taxon>Eurotatoria</taxon>
        <taxon>Bdelloidea</taxon>
        <taxon>Philodinida</taxon>
        <taxon>Philodinidae</taxon>
        <taxon>Rotaria</taxon>
    </lineage>
</organism>